<dbReference type="Pfam" id="PF00561">
    <property type="entry name" value="Abhydrolase_1"/>
    <property type="match status" value="1"/>
</dbReference>
<dbReference type="InterPro" id="IPR029058">
    <property type="entry name" value="AB_hydrolase_fold"/>
</dbReference>
<name>A0AAX4IS32_9PEZI</name>
<evidence type="ECO:0000256" key="1">
    <source>
        <dbReference type="ARBA" id="ARBA00022801"/>
    </source>
</evidence>
<dbReference type="PANTHER" id="PTHR43329">
    <property type="entry name" value="EPOXIDE HYDROLASE"/>
    <property type="match status" value="1"/>
</dbReference>
<keyword evidence="5" id="KW-1185">Reference proteome</keyword>
<dbReference type="PRINTS" id="PR00412">
    <property type="entry name" value="EPOXHYDRLASE"/>
</dbReference>
<evidence type="ECO:0000313" key="5">
    <source>
        <dbReference type="Proteomes" id="UP001322277"/>
    </source>
</evidence>
<dbReference type="KEGG" id="cdet:87947520"/>
<dbReference type="RefSeq" id="XP_062783227.1">
    <property type="nucleotide sequence ID" value="XM_062927176.1"/>
</dbReference>
<dbReference type="SUPFAM" id="SSF53474">
    <property type="entry name" value="alpha/beta-Hydrolases"/>
    <property type="match status" value="1"/>
</dbReference>
<dbReference type="InterPro" id="IPR000639">
    <property type="entry name" value="Epox_hydrolase-like"/>
</dbReference>
<organism evidence="4 5">
    <name type="scientific">Colletotrichum destructivum</name>
    <dbReference type="NCBI Taxonomy" id="34406"/>
    <lineage>
        <taxon>Eukaryota</taxon>
        <taxon>Fungi</taxon>
        <taxon>Dikarya</taxon>
        <taxon>Ascomycota</taxon>
        <taxon>Pezizomycotina</taxon>
        <taxon>Sordariomycetes</taxon>
        <taxon>Hypocreomycetidae</taxon>
        <taxon>Glomerellales</taxon>
        <taxon>Glomerellaceae</taxon>
        <taxon>Colletotrichum</taxon>
        <taxon>Colletotrichum destructivum species complex</taxon>
    </lineage>
</organism>
<dbReference type="Gene3D" id="3.40.50.1820">
    <property type="entry name" value="alpha/beta hydrolase"/>
    <property type="match status" value="1"/>
</dbReference>
<sequence>MDTLALIDPRFQYQTAILNGVKYNYIHANPSSEKVAGTVFLVHGWPDLSLGWSNHIPFLLSKGMRVVALDMMGYGGTESPESPSFYTFKRASDDIAALAGHLGLSRIILGGHDFGGGVVYRTAMWHPELVAALYVLNTPFVPPVASFTDLAVSWPGFHYQLQFRSQHDVQDYVGPIGSQNATRVRQILNTIYGVVGPSGELAIDVSGKGLDFNLLEGVTEDTPLLSKTEIDYYVDSFTRKPFNNTLNWYRTQELNWEDELALVPGNGTYTRKFSQPALFIAATLDPTLPPSLSTGMETYFDNLSRGEVNGSHWMRWEKPAEVETYVGNWLASSVLGMSSLASNLATGFGLTTL</sequence>
<evidence type="ECO:0000256" key="2">
    <source>
        <dbReference type="ARBA" id="ARBA00038334"/>
    </source>
</evidence>
<feature type="domain" description="AB hydrolase-1" evidence="3">
    <location>
        <begin position="38"/>
        <end position="319"/>
    </location>
</feature>
<accession>A0AAX4IS32</accession>
<dbReference type="InterPro" id="IPR000073">
    <property type="entry name" value="AB_hydrolase_1"/>
</dbReference>
<gene>
    <name evidence="4" type="ORF">CDEST_11020</name>
</gene>
<evidence type="ECO:0000259" key="3">
    <source>
        <dbReference type="Pfam" id="PF00561"/>
    </source>
</evidence>
<protein>
    <submittedName>
        <fullName evidence="4">Alpha/beta hydrolase-1, epoxide hydrolase</fullName>
    </submittedName>
</protein>
<proteinExistence type="inferred from homology"/>
<comment type="similarity">
    <text evidence="2">Belongs to the AB hydrolase superfamily. Epoxide hydrolase family.</text>
</comment>
<reference evidence="5" key="1">
    <citation type="journal article" date="2023" name="bioRxiv">
        <title>Complete genome of the Medicago anthracnose fungus, Colletotrichum destructivum, reveals a mini-chromosome-like region within a core chromosome.</title>
        <authorList>
            <person name="Lapalu N."/>
            <person name="Simon A."/>
            <person name="Lu A."/>
            <person name="Plaumann P.-L."/>
            <person name="Amselem J."/>
            <person name="Pigne S."/>
            <person name="Auger A."/>
            <person name="Koch C."/>
            <person name="Dallery J.-F."/>
            <person name="O'Connell R.J."/>
        </authorList>
    </citation>
    <scope>NUCLEOTIDE SEQUENCE [LARGE SCALE GENOMIC DNA]</scope>
    <source>
        <strain evidence="5">CBS 520.97</strain>
    </source>
</reference>
<evidence type="ECO:0000313" key="4">
    <source>
        <dbReference type="EMBL" id="WQF86006.1"/>
    </source>
</evidence>
<dbReference type="GeneID" id="87947520"/>
<dbReference type="PRINTS" id="PR00111">
    <property type="entry name" value="ABHYDROLASE"/>
</dbReference>
<keyword evidence="1 4" id="KW-0378">Hydrolase</keyword>
<dbReference type="EMBL" id="CP137311">
    <property type="protein sequence ID" value="WQF86006.1"/>
    <property type="molecule type" value="Genomic_DNA"/>
</dbReference>
<dbReference type="GO" id="GO:0016787">
    <property type="term" value="F:hydrolase activity"/>
    <property type="evidence" value="ECO:0007669"/>
    <property type="project" value="UniProtKB-KW"/>
</dbReference>
<dbReference type="AlphaFoldDB" id="A0AAX4IS32"/>
<dbReference type="Proteomes" id="UP001322277">
    <property type="component" value="Chromosome 7"/>
</dbReference>